<comment type="caution">
    <text evidence="3">The sequence shown here is derived from an EMBL/GenBank/DDBJ whole genome shotgun (WGS) entry which is preliminary data.</text>
</comment>
<dbReference type="InterPro" id="IPR038592">
    <property type="entry name" value="CheD-like_sf"/>
</dbReference>
<dbReference type="Gene3D" id="3.30.1330.200">
    <property type="match status" value="1"/>
</dbReference>
<keyword evidence="4" id="KW-1185">Reference proteome</keyword>
<dbReference type="EMBL" id="JANIDX010000005">
    <property type="protein sequence ID" value="MCX5619936.1"/>
    <property type="molecule type" value="Genomic_DNA"/>
</dbReference>
<dbReference type="InterPro" id="IPR011324">
    <property type="entry name" value="Cytotoxic_necrot_fac-like_cat"/>
</dbReference>
<keyword evidence="1" id="KW-0145">Chemotaxis</keyword>
<evidence type="ECO:0000313" key="3">
    <source>
        <dbReference type="EMBL" id="MCX5619936.1"/>
    </source>
</evidence>
<dbReference type="PANTHER" id="PTHR35147">
    <property type="entry name" value="CHEMORECEPTOR GLUTAMINE DEAMIDASE CHED-RELATED"/>
    <property type="match status" value="1"/>
</dbReference>
<gene>
    <name evidence="3" type="ORF">NQF89_05810</name>
</gene>
<dbReference type="SUPFAM" id="SSF64438">
    <property type="entry name" value="CNF1/YfiH-like putative cysteine hydrolases"/>
    <property type="match status" value="1"/>
</dbReference>
<dbReference type="CDD" id="cd16352">
    <property type="entry name" value="CheD"/>
    <property type="match status" value="1"/>
</dbReference>
<proteinExistence type="predicted"/>
<dbReference type="InterPro" id="IPR005659">
    <property type="entry name" value="Chemorcpt_Glu_NH3ase_CheD"/>
</dbReference>
<accession>A0ABT3WLT5</accession>
<reference evidence="3 4" key="1">
    <citation type="submission" date="2022-07" db="EMBL/GenBank/DDBJ databases">
        <title>Bombella genomes.</title>
        <authorList>
            <person name="Harer L."/>
            <person name="Styblova S."/>
            <person name="Ehrmann M."/>
        </authorList>
    </citation>
    <scope>NUCLEOTIDE SEQUENCE [LARGE SCALE GENOMIC DNA]</scope>
    <source>
        <strain evidence="3 4">TMW 2.2556</strain>
    </source>
</reference>
<organism evidence="3 4">
    <name type="scientific">Bombella pollinis</name>
    <dbReference type="NCBI Taxonomy" id="2967337"/>
    <lineage>
        <taxon>Bacteria</taxon>
        <taxon>Pseudomonadati</taxon>
        <taxon>Pseudomonadota</taxon>
        <taxon>Alphaproteobacteria</taxon>
        <taxon>Acetobacterales</taxon>
        <taxon>Acetobacteraceae</taxon>
        <taxon>Bombella</taxon>
    </lineage>
</organism>
<keyword evidence="2" id="KW-0378">Hydrolase</keyword>
<evidence type="ECO:0000313" key="4">
    <source>
        <dbReference type="Proteomes" id="UP001165575"/>
    </source>
</evidence>
<sequence>MNHFLLPGEDCVGSSSSTAYLYGVNAMNHLIERLIKAGCVRERLECKAFGGASVLSVASDIGQKNVDFLWDYVKRTHLHCVAYSLGGHKVRRIRFWPTTGKVLQHKC</sequence>
<name>A0ABT3WLT5_9PROT</name>
<dbReference type="Pfam" id="PF03975">
    <property type="entry name" value="CheD"/>
    <property type="match status" value="1"/>
</dbReference>
<dbReference type="PANTHER" id="PTHR35147:SF2">
    <property type="entry name" value="CHEMORECEPTOR GLUTAMINE DEAMIDASE CHED-RELATED"/>
    <property type="match status" value="1"/>
</dbReference>
<dbReference type="Proteomes" id="UP001165575">
    <property type="component" value="Unassembled WGS sequence"/>
</dbReference>
<evidence type="ECO:0000256" key="1">
    <source>
        <dbReference type="ARBA" id="ARBA00022500"/>
    </source>
</evidence>
<evidence type="ECO:0000256" key="2">
    <source>
        <dbReference type="ARBA" id="ARBA00022801"/>
    </source>
</evidence>
<dbReference type="RefSeq" id="WP_230873313.1">
    <property type="nucleotide sequence ID" value="NZ_JANIDX010000005.1"/>
</dbReference>
<protein>
    <submittedName>
        <fullName evidence="3">Chemotaxis protein CheD</fullName>
    </submittedName>
</protein>